<dbReference type="AlphaFoldDB" id="A0AAN6GYK0"/>
<feature type="compositionally biased region" description="Polar residues" evidence="1">
    <location>
        <begin position="276"/>
        <end position="287"/>
    </location>
</feature>
<feature type="region of interest" description="Disordered" evidence="1">
    <location>
        <begin position="143"/>
        <end position="334"/>
    </location>
</feature>
<sequence>MERDEGSDTEMLNPGDPEMHDSVTGSIRSQHHDSSGGEAHGGEYLHENVKNPLRQPPVCSQPKERLALPDHDGSFGTQREAWTTEPEGSSGERSILWEEPKPISQDPVGEVPVAHEEVSPEPVGREIGHSLVDQERTGTGLMHTNIVDHALRDPEQRDGTGMERTPDDELTSDPLSPRKAATSQSGEHMRAFPKVPTDDGPDQSQCEADAVPRGVTIDEHDPVMPNKQSTSQKYTDSPDHEDSKPSSDQCQTSRQASLARNDVAAQVDLVHPSAGHSRNSSPESTAASLFPPLGELSDANGSVQTSPYENHMEDSPAGKPPFASPRPESCSPVTVAASAEAYPARLFAMQPAVIAPDEPLETPSPSAEPYQTASIACPASTSSITQPVGAAVASSTSPTPHPSNVEAFPSSSVGAAAESPRAASPQPRLPPLSMHTIGSSEELPVPPTCAKPEDTTQPTSPMVDPLAASNEESISLSSDPGSRLLHGDVSSATLSAREKGDESGAALGCKPRSPLTGDISPVSEDDDETEIETVGMESDRVAKPAAVESDTDDGASSITDEPFFSPLAHKGRRIRQTSIQRAPTPAIPKTASRSHPLVVKRDHCAEGPSQIEWPGDAIRASYGKFGLDIQRLIIVPEAQPFNPLTLFMSSAAKVGATLTPQRVKVLQKRRDELLASLPAVDDLATGSADIDLIKGLCNLYSEPVYPQDMMDLIRALRQRQKVTKDAMNLLQCLESFALVVTKYHAPAQYVKAVQGWSMHDLRRVSDHHCLHYVLLSLNEGWRGLHVMVVMYLLRAGVRKLQIYFASATRPAAILLLLQALNDTDMIRQHADQMRHLISKALPSQESRIGQMTPLGMLHKMTRGFMPQGAVESALGYDFQYLDRAVAQPIGVSYMWTPWNFSESVLRNGPVQPGSQIWSFPPTVETPAMDRKRSIALVDAPGDEDRTEHFGTHASNEGRFVPLETGSSQISSLDHSGGKVFSSDSYELDSDSSAPPTHGKPTVVTAAESECEDFLNDIVNGDVTPVRYDPAFAGASLYTVLILSKGHGDLLHPAVV</sequence>
<feature type="region of interest" description="Disordered" evidence="1">
    <location>
        <begin position="383"/>
        <end position="563"/>
    </location>
</feature>
<feature type="compositionally biased region" description="Basic and acidic residues" evidence="1">
    <location>
        <begin position="30"/>
        <end position="49"/>
    </location>
</feature>
<name>A0AAN6GYK0_9PEZI</name>
<feature type="compositionally biased region" description="Basic and acidic residues" evidence="1">
    <location>
        <begin position="113"/>
        <end position="127"/>
    </location>
</feature>
<feature type="compositionally biased region" description="Basic and acidic residues" evidence="1">
    <location>
        <begin position="149"/>
        <end position="167"/>
    </location>
</feature>
<evidence type="ECO:0000256" key="1">
    <source>
        <dbReference type="SAM" id="MobiDB-lite"/>
    </source>
</evidence>
<evidence type="ECO:0000313" key="2">
    <source>
        <dbReference type="EMBL" id="KAK0950592.1"/>
    </source>
</evidence>
<proteinExistence type="predicted"/>
<feature type="compositionally biased region" description="Basic and acidic residues" evidence="1">
    <location>
        <begin position="236"/>
        <end position="245"/>
    </location>
</feature>
<keyword evidence="3" id="KW-1185">Reference proteome</keyword>
<feature type="region of interest" description="Disordered" evidence="1">
    <location>
        <begin position="1"/>
        <end position="127"/>
    </location>
</feature>
<evidence type="ECO:0000313" key="3">
    <source>
        <dbReference type="Proteomes" id="UP001175353"/>
    </source>
</evidence>
<comment type="caution">
    <text evidence="2">The sequence shown here is derived from an EMBL/GenBank/DDBJ whole genome shotgun (WGS) entry which is preliminary data.</text>
</comment>
<gene>
    <name evidence="2" type="ORF">LTR91_025557</name>
</gene>
<accession>A0AAN6GYK0</accession>
<organism evidence="2 3">
    <name type="scientific">Friedmanniomyces endolithicus</name>
    <dbReference type="NCBI Taxonomy" id="329885"/>
    <lineage>
        <taxon>Eukaryota</taxon>
        <taxon>Fungi</taxon>
        <taxon>Dikarya</taxon>
        <taxon>Ascomycota</taxon>
        <taxon>Pezizomycotina</taxon>
        <taxon>Dothideomycetes</taxon>
        <taxon>Dothideomycetidae</taxon>
        <taxon>Mycosphaerellales</taxon>
        <taxon>Teratosphaeriaceae</taxon>
        <taxon>Friedmanniomyces</taxon>
    </lineage>
</organism>
<feature type="compositionally biased region" description="Basic and acidic residues" evidence="1">
    <location>
        <begin position="62"/>
        <end position="73"/>
    </location>
</feature>
<feature type="region of interest" description="Disordered" evidence="1">
    <location>
        <begin position="965"/>
        <end position="1000"/>
    </location>
</feature>
<feature type="compositionally biased region" description="Polar residues" evidence="1">
    <location>
        <begin position="299"/>
        <end position="308"/>
    </location>
</feature>
<feature type="compositionally biased region" description="Polar residues" evidence="1">
    <location>
        <begin position="470"/>
        <end position="480"/>
    </location>
</feature>
<feature type="compositionally biased region" description="Polar residues" evidence="1">
    <location>
        <begin position="226"/>
        <end position="235"/>
    </location>
</feature>
<dbReference type="EMBL" id="JAUJLE010000807">
    <property type="protein sequence ID" value="KAK0950592.1"/>
    <property type="molecule type" value="Genomic_DNA"/>
</dbReference>
<protein>
    <submittedName>
        <fullName evidence="2">Uncharacterized protein</fullName>
    </submittedName>
</protein>
<reference evidence="2" key="1">
    <citation type="submission" date="2023-06" db="EMBL/GenBank/DDBJ databases">
        <title>Black Yeasts Isolated from many extreme environments.</title>
        <authorList>
            <person name="Coleine C."/>
            <person name="Stajich J.E."/>
            <person name="Selbmann L."/>
        </authorList>
    </citation>
    <scope>NUCLEOTIDE SEQUENCE</scope>
    <source>
        <strain evidence="2">CCFEE 5200</strain>
    </source>
</reference>
<dbReference type="Proteomes" id="UP001175353">
    <property type="component" value="Unassembled WGS sequence"/>
</dbReference>
<feature type="compositionally biased region" description="Polar residues" evidence="1">
    <location>
        <begin position="246"/>
        <end position="258"/>
    </location>
</feature>